<dbReference type="SMART" id="SM00577">
    <property type="entry name" value="CPDc"/>
    <property type="match status" value="1"/>
</dbReference>
<feature type="domain" description="FCP1 homology" evidence="1">
    <location>
        <begin position="1"/>
        <end position="172"/>
    </location>
</feature>
<keyword evidence="2" id="KW-0378">Hydrolase</keyword>
<evidence type="ECO:0000259" key="1">
    <source>
        <dbReference type="PROSITE" id="PS50969"/>
    </source>
</evidence>
<dbReference type="InterPro" id="IPR004274">
    <property type="entry name" value="FCP1_dom"/>
</dbReference>
<dbReference type="EMBL" id="MW582934">
    <property type="protein sequence ID" value="QXT57808.1"/>
    <property type="molecule type" value="Genomic_DNA"/>
</dbReference>
<organism evidence="2">
    <name type="scientific">Rhinella marina erythrocytic-like virus</name>
    <dbReference type="NCBI Taxonomy" id="2859906"/>
    <lineage>
        <taxon>Viruses</taxon>
        <taxon>Varidnaviria</taxon>
        <taxon>Bamfordvirae</taxon>
        <taxon>Nucleocytoviricota</taxon>
        <taxon>Megaviricetes</taxon>
        <taxon>Pimascovirales</taxon>
        <taxon>Pimascovirales incertae sedis</taxon>
        <taxon>Iridoviridae</taxon>
    </lineage>
</organism>
<dbReference type="Gene3D" id="3.40.50.1000">
    <property type="entry name" value="HAD superfamily/HAD-like"/>
    <property type="match status" value="1"/>
</dbReference>
<reference evidence="2" key="1">
    <citation type="submission" date="2021-02" db="EMBL/GenBank/DDBJ databases">
        <title>Distinct virome patterns of the invasive cane toad (Rhinella marina) across its native and introduced ranges.</title>
        <authorList>
            <person name="Russo A.G."/>
            <person name="Harding E.F."/>
            <person name="Yan G.J."/>
            <person name="Selechnik D."/>
            <person name="Ducatez S."/>
            <person name="DeVore J.L."/>
            <person name="Zhou J."/>
            <person name="Sarma R.R."/>
            <person name="Lee Y.P."/>
            <person name="Richardson M.F."/>
            <person name="Shine R."/>
            <person name="Rollins L.A."/>
            <person name="White P.A."/>
        </authorList>
    </citation>
    <scope>NUCLEOTIDE SEQUENCE</scope>
</reference>
<accession>A0A8F6YJS7</accession>
<dbReference type="PROSITE" id="PS50969">
    <property type="entry name" value="FCP1"/>
    <property type="match status" value="1"/>
</dbReference>
<dbReference type="PANTHER" id="PTHR12210">
    <property type="entry name" value="DULLARD PROTEIN PHOSPHATASE"/>
    <property type="match status" value="1"/>
</dbReference>
<proteinExistence type="predicted"/>
<name>A0A8F6YJS7_9VIRU</name>
<dbReference type="InterPro" id="IPR036412">
    <property type="entry name" value="HAD-like_sf"/>
</dbReference>
<protein>
    <submittedName>
        <fullName evidence="2">Haloacid dehalogenase-like hydrolase</fullName>
    </submittedName>
</protein>
<dbReference type="GO" id="GO:0016787">
    <property type="term" value="F:hydrolase activity"/>
    <property type="evidence" value="ECO:0007669"/>
    <property type="project" value="UniProtKB-KW"/>
</dbReference>
<evidence type="ECO:0000313" key="2">
    <source>
        <dbReference type="EMBL" id="QXT57808.1"/>
    </source>
</evidence>
<dbReference type="Pfam" id="PF03031">
    <property type="entry name" value="NIF"/>
    <property type="match status" value="1"/>
</dbReference>
<sequence>MNVILDLDETLISTHRLSKFTKTNYKHANMFHYKRMDDKYIVIARPGLDEFLDWLFSRYTVSVWTAASQPYAMFVVENFIMSKPNRVPLHVFSSKHCDFSEKVGSCHKDLRILFKIFPEYYNKDNTIIIDDHANVHDSQKTNSYHIPPFLFLDPQSYKDKHLENVRRFLHKYMRSSKPHKQPKYTTQYTLNF</sequence>
<dbReference type="SUPFAM" id="SSF56784">
    <property type="entry name" value="HAD-like"/>
    <property type="match status" value="1"/>
</dbReference>
<dbReference type="InterPro" id="IPR050365">
    <property type="entry name" value="TIM50"/>
</dbReference>
<dbReference type="InterPro" id="IPR023214">
    <property type="entry name" value="HAD_sf"/>
</dbReference>